<evidence type="ECO:0000256" key="3">
    <source>
        <dbReference type="ARBA" id="ARBA00022840"/>
    </source>
</evidence>
<dbReference type="PANTHER" id="PTHR42781">
    <property type="entry name" value="SPERMIDINE/PUTRESCINE IMPORT ATP-BINDING PROTEIN POTA"/>
    <property type="match status" value="1"/>
</dbReference>
<dbReference type="GO" id="GO:0043190">
    <property type="term" value="C:ATP-binding cassette (ABC) transporter complex"/>
    <property type="evidence" value="ECO:0007669"/>
    <property type="project" value="InterPro"/>
</dbReference>
<evidence type="ECO:0000256" key="2">
    <source>
        <dbReference type="ARBA" id="ARBA00022741"/>
    </source>
</evidence>
<dbReference type="InterPro" id="IPR013611">
    <property type="entry name" value="Transp-assoc_OB_typ2"/>
</dbReference>
<organism evidence="9 10">
    <name type="scientific">Staphylococcus massiliensis S46</name>
    <dbReference type="NCBI Taxonomy" id="1229783"/>
    <lineage>
        <taxon>Bacteria</taxon>
        <taxon>Bacillati</taxon>
        <taxon>Bacillota</taxon>
        <taxon>Bacilli</taxon>
        <taxon>Bacillales</taxon>
        <taxon>Staphylococcaceae</taxon>
        <taxon>Staphylococcus</taxon>
    </lineage>
</organism>
<keyword evidence="3" id="KW-0067">ATP-binding</keyword>
<dbReference type="InterPro" id="IPR008995">
    <property type="entry name" value="Mo/tungstate-bd_C_term_dom"/>
</dbReference>
<proteinExistence type="predicted"/>
<dbReference type="RefSeq" id="WP_009382373.1">
    <property type="nucleotide sequence ID" value="NZ_AMSQ01000003.1"/>
</dbReference>
<dbReference type="eggNOG" id="COG3842">
    <property type="taxonomic scope" value="Bacteria"/>
</dbReference>
<evidence type="ECO:0000313" key="9">
    <source>
        <dbReference type="EMBL" id="EKU50128.1"/>
    </source>
</evidence>
<dbReference type="Pfam" id="PF00005">
    <property type="entry name" value="ABC_tran"/>
    <property type="match status" value="1"/>
</dbReference>
<evidence type="ECO:0000313" key="10">
    <source>
        <dbReference type="Proteomes" id="UP000009885"/>
    </source>
</evidence>
<dbReference type="GO" id="GO:0015418">
    <property type="term" value="F:ABC-type quaternary ammonium compound transporting activity"/>
    <property type="evidence" value="ECO:0007669"/>
    <property type="project" value="UniProtKB-EC"/>
</dbReference>
<dbReference type="PROSITE" id="PS00211">
    <property type="entry name" value="ABC_TRANSPORTER_1"/>
    <property type="match status" value="1"/>
</dbReference>
<dbReference type="PANTHER" id="PTHR42781:SF4">
    <property type="entry name" value="SPERMIDINE_PUTRESCINE IMPORT ATP-BINDING PROTEIN POTA"/>
    <property type="match status" value="1"/>
</dbReference>
<sequence>MELSIKNLKKSFDQNEVIKNINLNVEKGQFISLLGASGSGKTTLLRLIAGLEKPDNGEILHNDQTFYHSADRIFVKPSNRQIGMVFQDFALWPHMTVFENVAYPLKVKKDTKNLKQRVREVLKEVHLEGFEKRAVHALSGGQQQRVSLARAIVSKADLILMDEPLSALDAGLREDMRLLIQRLIKTYGMTTIFVTHDQYEAMTMSDKIAVMKDGEIVQFDTPERLYQHPKNKAVATFIGKGTYLTGYVKHGEFRTHEGITLPVSQPDGKYGLFIRPEHVHVVNDGIKAQVETVSFTGERYQYTASIKDKEIKFYNTRYFEPGTSVHLDIHYNETKLLKVEA</sequence>
<dbReference type="PATRIC" id="fig|1229783.3.peg.533"/>
<evidence type="ECO:0000259" key="8">
    <source>
        <dbReference type="PROSITE" id="PS50893"/>
    </source>
</evidence>
<dbReference type="Proteomes" id="UP000009885">
    <property type="component" value="Unassembled WGS sequence"/>
</dbReference>
<dbReference type="SUPFAM" id="SSF50331">
    <property type="entry name" value="MOP-like"/>
    <property type="match status" value="1"/>
</dbReference>
<dbReference type="Gene3D" id="3.40.50.300">
    <property type="entry name" value="P-loop containing nucleotide triphosphate hydrolases"/>
    <property type="match status" value="1"/>
</dbReference>
<dbReference type="InterPro" id="IPR017871">
    <property type="entry name" value="ABC_transporter-like_CS"/>
</dbReference>
<accession>K9ARR1</accession>
<gene>
    <name evidence="9" type="ORF">C273_02628</name>
</gene>
<name>K9ARR1_9STAP</name>
<evidence type="ECO:0000256" key="4">
    <source>
        <dbReference type="ARBA" id="ARBA00052482"/>
    </source>
</evidence>
<dbReference type="Pfam" id="PF08402">
    <property type="entry name" value="TOBE_2"/>
    <property type="match status" value="1"/>
</dbReference>
<dbReference type="FunFam" id="3.40.50.300:FF:000425">
    <property type="entry name" value="Probable ABC transporter, ATP-binding subunit"/>
    <property type="match status" value="1"/>
</dbReference>
<keyword evidence="10" id="KW-1185">Reference proteome</keyword>
<dbReference type="EC" id="7.6.2.9" evidence="6"/>
<evidence type="ECO:0000256" key="5">
    <source>
        <dbReference type="ARBA" id="ARBA00063934"/>
    </source>
</evidence>
<protein>
    <recommendedName>
        <fullName evidence="7">Carnitine transport ATP-binding protein OpuCA</fullName>
        <ecNumber evidence="6">7.6.2.9</ecNumber>
    </recommendedName>
</protein>
<feature type="domain" description="ABC transporter" evidence="8">
    <location>
        <begin position="3"/>
        <end position="238"/>
    </location>
</feature>
<evidence type="ECO:0000256" key="7">
    <source>
        <dbReference type="ARBA" id="ARBA00070305"/>
    </source>
</evidence>
<keyword evidence="1" id="KW-0813">Transport</keyword>
<dbReference type="InterPro" id="IPR003439">
    <property type="entry name" value="ABC_transporter-like_ATP-bd"/>
</dbReference>
<dbReference type="AlphaFoldDB" id="K9ARR1"/>
<dbReference type="InterPro" id="IPR003593">
    <property type="entry name" value="AAA+_ATPase"/>
</dbReference>
<dbReference type="GO" id="GO:0016887">
    <property type="term" value="F:ATP hydrolysis activity"/>
    <property type="evidence" value="ECO:0007669"/>
    <property type="project" value="InterPro"/>
</dbReference>
<dbReference type="GO" id="GO:0005524">
    <property type="term" value="F:ATP binding"/>
    <property type="evidence" value="ECO:0007669"/>
    <property type="project" value="UniProtKB-KW"/>
</dbReference>
<comment type="caution">
    <text evidence="9">The sequence shown here is derived from an EMBL/GenBank/DDBJ whole genome shotgun (WGS) entry which is preliminary data.</text>
</comment>
<dbReference type="SUPFAM" id="SSF52540">
    <property type="entry name" value="P-loop containing nucleoside triphosphate hydrolases"/>
    <property type="match status" value="1"/>
</dbReference>
<dbReference type="EMBL" id="AMSQ01000003">
    <property type="protein sequence ID" value="EKU50128.1"/>
    <property type="molecule type" value="Genomic_DNA"/>
</dbReference>
<comment type="subunit">
    <text evidence="5">The complex is composed of two ATP-binding proteins (OpuCA), two transmembrane proteins (OpuCB and OpuCD) and a solute-binding protein (OpuCC).</text>
</comment>
<dbReference type="STRING" id="1229783.C273_02628"/>
<comment type="catalytic activity">
    <reaction evidence="4">
        <text>a quaternary ammonium(out) + ATP + H2O = a quaternary ammonium(in) + ADP + phosphate + H(+)</text>
        <dbReference type="Rhea" id="RHEA:11036"/>
        <dbReference type="ChEBI" id="CHEBI:15377"/>
        <dbReference type="ChEBI" id="CHEBI:15378"/>
        <dbReference type="ChEBI" id="CHEBI:30616"/>
        <dbReference type="ChEBI" id="CHEBI:35267"/>
        <dbReference type="ChEBI" id="CHEBI:43474"/>
        <dbReference type="ChEBI" id="CHEBI:456216"/>
        <dbReference type="EC" id="7.6.2.9"/>
    </reaction>
</comment>
<dbReference type="PROSITE" id="PS50893">
    <property type="entry name" value="ABC_TRANSPORTER_2"/>
    <property type="match status" value="1"/>
</dbReference>
<keyword evidence="2" id="KW-0547">Nucleotide-binding</keyword>
<dbReference type="InterPro" id="IPR050093">
    <property type="entry name" value="ABC_SmlMolc_Importer"/>
</dbReference>
<evidence type="ECO:0000256" key="6">
    <source>
        <dbReference type="ARBA" id="ARBA00066388"/>
    </source>
</evidence>
<dbReference type="SMART" id="SM00382">
    <property type="entry name" value="AAA"/>
    <property type="match status" value="1"/>
</dbReference>
<evidence type="ECO:0000256" key="1">
    <source>
        <dbReference type="ARBA" id="ARBA00022448"/>
    </source>
</evidence>
<dbReference type="InterPro" id="IPR027417">
    <property type="entry name" value="P-loop_NTPase"/>
</dbReference>
<dbReference type="OrthoDB" id="9790614at2"/>
<reference evidence="9 10" key="1">
    <citation type="journal article" date="2013" name="Genome Announc.">
        <title>Genome Sequence of Staphylococcus massiliensis Strain S46, Isolated from the Surface of Healthy Human Skin.</title>
        <authorList>
            <person name="Srivastav R."/>
            <person name="Singh A."/>
            <person name="Jangir P.K."/>
            <person name="Kumari C."/>
            <person name="Muduli S."/>
            <person name="Sharma R."/>
        </authorList>
    </citation>
    <scope>NUCLEOTIDE SEQUENCE [LARGE SCALE GENOMIC DNA]</scope>
    <source>
        <strain evidence="9 10">S46</strain>
    </source>
</reference>